<proteinExistence type="predicted"/>
<reference evidence="1" key="1">
    <citation type="submission" date="2022-03" db="EMBL/GenBank/DDBJ databases">
        <authorList>
            <person name="Tunstrom K."/>
        </authorList>
    </citation>
    <scope>NUCLEOTIDE SEQUENCE</scope>
</reference>
<keyword evidence="2" id="KW-1185">Reference proteome</keyword>
<evidence type="ECO:0000313" key="2">
    <source>
        <dbReference type="Proteomes" id="UP001153954"/>
    </source>
</evidence>
<sequence length="177" mass="20485">MKLQIIKLKVFSCNKYHQQEDIASTSQPTEIVTPWKQKLITQLRQKTLLADLRKKKIAALKSKTRRLQKKNSKLSDIIASLQSKSLINQETADLLGSVNPENNDFLKVKSKFLEMVELQLHEYQRPVENLGVNKIYINVNKFDKLNVLCIHTRCGLPPLIIDIKQITPTVQQKKRRV</sequence>
<comment type="caution">
    <text evidence="1">The sequence shown here is derived from an EMBL/GenBank/DDBJ whole genome shotgun (WGS) entry which is preliminary data.</text>
</comment>
<dbReference type="Proteomes" id="UP001153954">
    <property type="component" value="Unassembled WGS sequence"/>
</dbReference>
<gene>
    <name evidence="1" type="ORF">EEDITHA_LOCUS10571</name>
</gene>
<name>A0AAU9U7E2_EUPED</name>
<accession>A0AAU9U7E2</accession>
<organism evidence="1 2">
    <name type="scientific">Euphydryas editha</name>
    <name type="common">Edith's checkerspot</name>
    <dbReference type="NCBI Taxonomy" id="104508"/>
    <lineage>
        <taxon>Eukaryota</taxon>
        <taxon>Metazoa</taxon>
        <taxon>Ecdysozoa</taxon>
        <taxon>Arthropoda</taxon>
        <taxon>Hexapoda</taxon>
        <taxon>Insecta</taxon>
        <taxon>Pterygota</taxon>
        <taxon>Neoptera</taxon>
        <taxon>Endopterygota</taxon>
        <taxon>Lepidoptera</taxon>
        <taxon>Glossata</taxon>
        <taxon>Ditrysia</taxon>
        <taxon>Papilionoidea</taxon>
        <taxon>Nymphalidae</taxon>
        <taxon>Nymphalinae</taxon>
        <taxon>Euphydryas</taxon>
    </lineage>
</organism>
<dbReference type="AlphaFoldDB" id="A0AAU9U7E2"/>
<evidence type="ECO:0000313" key="1">
    <source>
        <dbReference type="EMBL" id="CAH2095078.1"/>
    </source>
</evidence>
<dbReference type="EMBL" id="CAKOGL010000015">
    <property type="protein sequence ID" value="CAH2095078.1"/>
    <property type="molecule type" value="Genomic_DNA"/>
</dbReference>
<protein>
    <submittedName>
        <fullName evidence="1">Uncharacterized protein</fullName>
    </submittedName>
</protein>